<sequence>MDELVVRGIRAYGYTGFFDAEQELGQWFEVDMRVWVDLQPAGTSDQLGDTLDYSQAVQVVQTGIRQSRFRTIERLAADLCDRLFQHFPSLSELELTLRKLAPPIPDFSGDVSLVLRRSRP</sequence>
<dbReference type="Proteomes" id="UP000267249">
    <property type="component" value="Chromosome"/>
</dbReference>
<dbReference type="SUPFAM" id="SSF55620">
    <property type="entry name" value="Tetrahydrobiopterin biosynthesis enzymes-like"/>
    <property type="match status" value="1"/>
</dbReference>
<dbReference type="InterPro" id="IPR006156">
    <property type="entry name" value="Dihydroneopterin_aldolase"/>
</dbReference>
<dbReference type="EC" id="4.1.2.25" evidence="6"/>
<dbReference type="CDD" id="cd00534">
    <property type="entry name" value="DHNA_DHNTPE"/>
    <property type="match status" value="1"/>
</dbReference>
<dbReference type="Gene3D" id="3.30.1130.10">
    <property type="match status" value="1"/>
</dbReference>
<evidence type="ECO:0000256" key="4">
    <source>
        <dbReference type="ARBA" id="ARBA00022909"/>
    </source>
</evidence>
<evidence type="ECO:0000313" key="9">
    <source>
        <dbReference type="Proteomes" id="UP000267249"/>
    </source>
</evidence>
<dbReference type="GO" id="GO:0046654">
    <property type="term" value="P:tetrahydrofolate biosynthetic process"/>
    <property type="evidence" value="ECO:0007669"/>
    <property type="project" value="UniProtKB-UniRule"/>
</dbReference>
<evidence type="ECO:0000256" key="2">
    <source>
        <dbReference type="ARBA" id="ARBA00005013"/>
    </source>
</evidence>
<comment type="function">
    <text evidence="6">Catalyzes the conversion of 7,8-dihydroneopterin to 6-hydroxymethyl-7,8-dihydropterin.</text>
</comment>
<evidence type="ECO:0000313" key="8">
    <source>
        <dbReference type="EMBL" id="AZB71648.1"/>
    </source>
</evidence>
<dbReference type="GO" id="GO:0004150">
    <property type="term" value="F:dihydroneopterin aldolase activity"/>
    <property type="evidence" value="ECO:0007669"/>
    <property type="project" value="UniProtKB-UniRule"/>
</dbReference>
<dbReference type="Pfam" id="PF02152">
    <property type="entry name" value="FolB"/>
    <property type="match status" value="1"/>
</dbReference>
<keyword evidence="4 6" id="KW-0289">Folate biosynthesis</keyword>
<evidence type="ECO:0000259" key="7">
    <source>
        <dbReference type="SMART" id="SM00905"/>
    </source>
</evidence>
<comment type="similarity">
    <text evidence="3 6">Belongs to the DHNA family.</text>
</comment>
<dbReference type="InterPro" id="IPR043133">
    <property type="entry name" value="GTP-CH-I_C/QueF"/>
</dbReference>
<gene>
    <name evidence="8" type="primary">folB</name>
    <name evidence="8" type="ORF">DOP62_01970</name>
</gene>
<comment type="pathway">
    <text evidence="2 6">Cofactor biosynthesis; tetrahydrofolate biosynthesis; 2-amino-4-hydroxy-6-hydroxymethyl-7,8-dihydropteridine diphosphate from 7,8-dihydroneopterin triphosphate: step 3/4.</text>
</comment>
<name>A0AAN1QM72_SYNEL</name>
<dbReference type="NCBIfam" id="TIGR00525">
    <property type="entry name" value="folB"/>
    <property type="match status" value="1"/>
</dbReference>
<proteinExistence type="inferred from homology"/>
<protein>
    <recommendedName>
        <fullName evidence="6">7,8-dihydroneopterin aldolase</fullName>
        <ecNumber evidence="6">4.1.2.25</ecNumber>
    </recommendedName>
</protein>
<comment type="catalytic activity">
    <reaction evidence="1 6">
        <text>7,8-dihydroneopterin = 6-hydroxymethyl-7,8-dihydropterin + glycolaldehyde</text>
        <dbReference type="Rhea" id="RHEA:10540"/>
        <dbReference type="ChEBI" id="CHEBI:17001"/>
        <dbReference type="ChEBI" id="CHEBI:17071"/>
        <dbReference type="ChEBI" id="CHEBI:44841"/>
        <dbReference type="EC" id="4.1.2.25"/>
    </reaction>
</comment>
<keyword evidence="5 6" id="KW-0456">Lyase</keyword>
<dbReference type="PANTHER" id="PTHR42844:SF1">
    <property type="entry name" value="DIHYDRONEOPTERIN ALDOLASE 1-RELATED"/>
    <property type="match status" value="1"/>
</dbReference>
<dbReference type="InterPro" id="IPR006157">
    <property type="entry name" value="FolB_dom"/>
</dbReference>
<evidence type="ECO:0000256" key="6">
    <source>
        <dbReference type="RuleBase" id="RU362079"/>
    </source>
</evidence>
<dbReference type="GO" id="GO:0005737">
    <property type="term" value="C:cytoplasm"/>
    <property type="evidence" value="ECO:0007669"/>
    <property type="project" value="TreeGrafter"/>
</dbReference>
<feature type="domain" description="Dihydroneopterin aldolase/epimerase" evidence="7">
    <location>
        <begin position="4"/>
        <end position="117"/>
    </location>
</feature>
<evidence type="ECO:0000256" key="1">
    <source>
        <dbReference type="ARBA" id="ARBA00001353"/>
    </source>
</evidence>
<organism evidence="8 9">
    <name type="scientific">Synechococcus elongatus PCC 11801</name>
    <dbReference type="NCBI Taxonomy" id="2219813"/>
    <lineage>
        <taxon>Bacteria</taxon>
        <taxon>Bacillati</taxon>
        <taxon>Cyanobacteriota</taxon>
        <taxon>Cyanophyceae</taxon>
        <taxon>Synechococcales</taxon>
        <taxon>Synechococcaceae</taxon>
        <taxon>Synechococcus</taxon>
    </lineage>
</organism>
<evidence type="ECO:0000256" key="5">
    <source>
        <dbReference type="ARBA" id="ARBA00023239"/>
    </source>
</evidence>
<evidence type="ECO:0000256" key="3">
    <source>
        <dbReference type="ARBA" id="ARBA00005708"/>
    </source>
</evidence>
<dbReference type="NCBIfam" id="TIGR00526">
    <property type="entry name" value="folB_dom"/>
    <property type="match status" value="1"/>
</dbReference>
<dbReference type="PANTHER" id="PTHR42844">
    <property type="entry name" value="DIHYDRONEOPTERIN ALDOLASE 1-RELATED"/>
    <property type="match status" value="1"/>
</dbReference>
<dbReference type="SMART" id="SM00905">
    <property type="entry name" value="FolB"/>
    <property type="match status" value="1"/>
</dbReference>
<reference evidence="8 9" key="1">
    <citation type="journal article" date="2018" name="Sci. Rep.">
        <title>Genome Features and Biochemical Characteristics of a Robust, Fast Growing and Naturally Transformable Cyanobacterium Synechococcus elongatus PCC 11801 Isolated from India.</title>
        <authorList>
            <person name="Jaiswal D."/>
            <person name="Sengupta A."/>
            <person name="Sohoni S."/>
            <person name="Sengupta S."/>
            <person name="Phadnavis A.G."/>
            <person name="Pakrasi H.B."/>
            <person name="Wangikar P.P."/>
        </authorList>
    </citation>
    <scope>NUCLEOTIDE SEQUENCE [LARGE SCALE GENOMIC DNA]</scope>
    <source>
        <strain evidence="8 9">PCC 11801</strain>
    </source>
</reference>
<accession>A0AAN1QM72</accession>
<dbReference type="GO" id="GO:0046656">
    <property type="term" value="P:folic acid biosynthetic process"/>
    <property type="evidence" value="ECO:0007669"/>
    <property type="project" value="UniProtKB-UniRule"/>
</dbReference>
<dbReference type="EMBL" id="CP030139">
    <property type="protein sequence ID" value="AZB71648.1"/>
    <property type="molecule type" value="Genomic_DNA"/>
</dbReference>
<dbReference type="AlphaFoldDB" id="A0AAN1QM72"/>